<dbReference type="InParanoid" id="C7R8N6"/>
<name>C7R8N6_KANKD</name>
<evidence type="ECO:0000313" key="2">
    <source>
        <dbReference type="Proteomes" id="UP000001231"/>
    </source>
</evidence>
<dbReference type="Proteomes" id="UP000001231">
    <property type="component" value="Chromosome"/>
</dbReference>
<dbReference type="AlphaFoldDB" id="C7R8N6"/>
<keyword evidence="2" id="KW-1185">Reference proteome</keyword>
<dbReference type="KEGG" id="kko:Kkor_0479"/>
<protein>
    <submittedName>
        <fullName evidence="1">Uncharacterized protein</fullName>
    </submittedName>
</protein>
<sequence>MKKFVVLICILAWGCSMEVKGMVYTVSDVNNVKYEISQSQLELQYQTPLETLYYSPGINYRLSADGKLELQIVRCGIKEKCEVAAKAQQGEMNRVVIELPKTVKLEKIYLTDGEKEVSLSELSGK</sequence>
<gene>
    <name evidence="1" type="ordered locus">Kkor_0479</name>
</gene>
<reference evidence="1 2" key="1">
    <citation type="journal article" date="2009" name="Stand. Genomic Sci.">
        <title>Complete genome sequence of Kangiella koreensis type strain (SW-125).</title>
        <authorList>
            <person name="Han C."/>
            <person name="Sikorski J."/>
            <person name="Lapidus A."/>
            <person name="Nolan M."/>
            <person name="Glavina Del Rio T."/>
            <person name="Tice H."/>
            <person name="Cheng J.F."/>
            <person name="Lucas S."/>
            <person name="Chen F."/>
            <person name="Copeland A."/>
            <person name="Ivanova N."/>
            <person name="Mavromatis K."/>
            <person name="Ovchinnikova G."/>
            <person name="Pati A."/>
            <person name="Bruce D."/>
            <person name="Goodwin L."/>
            <person name="Pitluck S."/>
            <person name="Chen A."/>
            <person name="Palaniappan K."/>
            <person name="Land M."/>
            <person name="Hauser L."/>
            <person name="Chang Y.J."/>
            <person name="Jeffries C.D."/>
            <person name="Chain P."/>
            <person name="Saunders E."/>
            <person name="Brettin T."/>
            <person name="Goker M."/>
            <person name="Tindall B.J."/>
            <person name="Bristow J."/>
            <person name="Eisen J.A."/>
            <person name="Markowitz V."/>
            <person name="Hugenholtz P."/>
            <person name="Kyrpides N.C."/>
            <person name="Klenk H.P."/>
            <person name="Detter J.C."/>
        </authorList>
    </citation>
    <scope>NUCLEOTIDE SEQUENCE [LARGE SCALE GENOMIC DNA]</scope>
    <source>
        <strain evidence="2">DSM 16069 / KCTC 12182 / SW-125</strain>
    </source>
</reference>
<dbReference type="OrthoDB" id="5998705at2"/>
<dbReference type="RefSeq" id="WP_012800413.1">
    <property type="nucleotide sequence ID" value="NC_013166.1"/>
</dbReference>
<dbReference type="EMBL" id="CP001707">
    <property type="protein sequence ID" value="ACV25899.1"/>
    <property type="molecule type" value="Genomic_DNA"/>
</dbReference>
<organism evidence="1 2">
    <name type="scientific">Kangiella koreensis (strain DSM 16069 / JCM 12317 / KCTC 12182 / SW-125)</name>
    <dbReference type="NCBI Taxonomy" id="523791"/>
    <lineage>
        <taxon>Bacteria</taxon>
        <taxon>Pseudomonadati</taxon>
        <taxon>Pseudomonadota</taxon>
        <taxon>Gammaproteobacteria</taxon>
        <taxon>Kangiellales</taxon>
        <taxon>Kangiellaceae</taxon>
        <taxon>Kangiella</taxon>
    </lineage>
</organism>
<proteinExistence type="predicted"/>
<accession>C7R8N6</accession>
<dbReference type="HOGENOM" id="CLU_1989637_0_0_6"/>
<dbReference type="STRING" id="523791.Kkor_0479"/>
<evidence type="ECO:0000313" key="1">
    <source>
        <dbReference type="EMBL" id="ACV25899.1"/>
    </source>
</evidence>